<feature type="region of interest" description="Disordered" evidence="1">
    <location>
        <begin position="165"/>
        <end position="189"/>
    </location>
</feature>
<name>A0A4R0IHR2_9ACTN</name>
<gene>
    <name evidence="3" type="ORF">E0H50_18195</name>
</gene>
<dbReference type="RefSeq" id="WP_131289785.1">
    <property type="nucleotide sequence ID" value="NZ_SJKA01000006.1"/>
</dbReference>
<reference evidence="3 4" key="1">
    <citation type="submission" date="2019-02" db="EMBL/GenBank/DDBJ databases">
        <title>Kribbella capetownensis sp. nov. and Kribbella speibonae sp. nov., isolated from soil.</title>
        <authorList>
            <person name="Curtis S.M."/>
            <person name="Norton I."/>
            <person name="Everest G.J."/>
            <person name="Meyers P.R."/>
        </authorList>
    </citation>
    <scope>NUCLEOTIDE SEQUENCE [LARGE SCALE GENOMIC DNA]</scope>
    <source>
        <strain evidence="3 4">DSM 27082</strain>
    </source>
</reference>
<accession>A0A4R0IHR2</accession>
<comment type="caution">
    <text evidence="3">The sequence shown here is derived from an EMBL/GenBank/DDBJ whole genome shotgun (WGS) entry which is preliminary data.</text>
</comment>
<dbReference type="AlphaFoldDB" id="A0A4R0IHR2"/>
<keyword evidence="2" id="KW-0732">Signal</keyword>
<proteinExistence type="predicted"/>
<dbReference type="EMBL" id="SJKA01000006">
    <property type="protein sequence ID" value="TCC32159.1"/>
    <property type="molecule type" value="Genomic_DNA"/>
</dbReference>
<evidence type="ECO:0000313" key="4">
    <source>
        <dbReference type="Proteomes" id="UP000292695"/>
    </source>
</evidence>
<evidence type="ECO:0000256" key="2">
    <source>
        <dbReference type="SAM" id="SignalP"/>
    </source>
</evidence>
<organism evidence="3 4">
    <name type="scientific">Kribbella sindirgiensis</name>
    <dbReference type="NCBI Taxonomy" id="1124744"/>
    <lineage>
        <taxon>Bacteria</taxon>
        <taxon>Bacillati</taxon>
        <taxon>Actinomycetota</taxon>
        <taxon>Actinomycetes</taxon>
        <taxon>Propionibacteriales</taxon>
        <taxon>Kribbellaceae</taxon>
        <taxon>Kribbella</taxon>
    </lineage>
</organism>
<sequence length="189" mass="21473">MFARQHVRRVLHLAAATAMLAVLVPGPGTTAVARVAPESREAVQAVQAAEAYEACGPERVESDGTVRAFCGQTVGDLGRTGWYYPDEDRYEWAGWWRATVRNCKLDGKYLGTDGVGRMFIGYPHFRRPTDGTVYVPGTQYWEWNGRIYARLAYYSYADHRVHPTEKQFTDRRPREYPPHGKPAKRCFPS</sequence>
<feature type="compositionally biased region" description="Basic and acidic residues" evidence="1">
    <location>
        <begin position="165"/>
        <end position="178"/>
    </location>
</feature>
<dbReference type="Proteomes" id="UP000292695">
    <property type="component" value="Unassembled WGS sequence"/>
</dbReference>
<evidence type="ECO:0000256" key="1">
    <source>
        <dbReference type="SAM" id="MobiDB-lite"/>
    </source>
</evidence>
<dbReference type="OrthoDB" id="286413at2"/>
<evidence type="ECO:0000313" key="3">
    <source>
        <dbReference type="EMBL" id="TCC32159.1"/>
    </source>
</evidence>
<protein>
    <recommendedName>
        <fullName evidence="5">DUF995 domain-containing protein</fullName>
    </recommendedName>
</protein>
<keyword evidence="4" id="KW-1185">Reference proteome</keyword>
<feature type="signal peptide" evidence="2">
    <location>
        <begin position="1"/>
        <end position="20"/>
    </location>
</feature>
<feature type="chain" id="PRO_5038852155" description="DUF995 domain-containing protein" evidence="2">
    <location>
        <begin position="21"/>
        <end position="189"/>
    </location>
</feature>
<evidence type="ECO:0008006" key="5">
    <source>
        <dbReference type="Google" id="ProtNLM"/>
    </source>
</evidence>